<accession>A0A8J7UJD4</accession>
<dbReference type="Gene3D" id="3.40.50.300">
    <property type="entry name" value="P-loop containing nucleotide triphosphate hydrolases"/>
    <property type="match status" value="1"/>
</dbReference>
<gene>
    <name evidence="3" type="ORF">J5Y06_14715</name>
</gene>
<organism evidence="3 4">
    <name type="scientific">Tianweitania sediminis</name>
    <dbReference type="NCBI Taxonomy" id="1502156"/>
    <lineage>
        <taxon>Bacteria</taxon>
        <taxon>Pseudomonadati</taxon>
        <taxon>Pseudomonadota</taxon>
        <taxon>Alphaproteobacteria</taxon>
        <taxon>Hyphomicrobiales</taxon>
        <taxon>Phyllobacteriaceae</taxon>
        <taxon>Tianweitania</taxon>
    </lineage>
</organism>
<protein>
    <submittedName>
        <fullName evidence="3">Phage terminase large subunit family protein</fullName>
    </submittedName>
</protein>
<name>A0A8J7UJD4_9HYPH</name>
<dbReference type="InterPro" id="IPR046453">
    <property type="entry name" value="GpA_ATPase"/>
</dbReference>
<sequence>MRPQRDSSERHEVTASESLHRLFSEAPLPGLADPAAVEMAGFSVGYRPFERLPVSGWADEHRKLTGVGASEPGDWGTARTPYLREIMDNMSTVSPVWKQAFVAGAQIGKTEAGNCCIGYWISAAPGPIMMVLPKAGTAEKMSKQRITPMINSSPAIAEKVTANLLMSREFHGGVLFFASTQSATDLRAIPVRYLYCDEVDAFPIECEGEGPPMNLALARTRTFRNKRKVFLTSTPKSEATSAIWAAWQEGDVRLYHVPCPLPSCGAMITLELGGLKWDWGDHRSVRYGCPECKERFGEEHKTWMLERGEWRPTRKDLDQVPEGVRSYRLPSLYAPLGWHGWDEMVAKFEGIYSIPSKLAEFRNVDLGLPSVEVLERIDWETLMGRADVGVPYTSAKCRRESCS</sequence>
<feature type="domain" description="Terminase large subunit GpA endonuclease" evidence="2">
    <location>
        <begin position="325"/>
        <end position="387"/>
    </location>
</feature>
<proteinExistence type="predicted"/>
<feature type="domain" description="Phage terminase large subunit GpA ATPase" evidence="1">
    <location>
        <begin position="70"/>
        <end position="310"/>
    </location>
</feature>
<dbReference type="InterPro" id="IPR046454">
    <property type="entry name" value="GpA_endonuclease"/>
</dbReference>
<evidence type="ECO:0000313" key="4">
    <source>
        <dbReference type="Proteomes" id="UP000666240"/>
    </source>
</evidence>
<dbReference type="InterPro" id="IPR027417">
    <property type="entry name" value="P-loop_NTPase"/>
</dbReference>
<dbReference type="EMBL" id="JAGIYY010000004">
    <property type="protein sequence ID" value="MBP0439908.1"/>
    <property type="molecule type" value="Genomic_DNA"/>
</dbReference>
<keyword evidence="4" id="KW-1185">Reference proteome</keyword>
<dbReference type="RefSeq" id="WP_209335926.1">
    <property type="nucleotide sequence ID" value="NZ_JAGIYY010000004.1"/>
</dbReference>
<dbReference type="Pfam" id="PF20454">
    <property type="entry name" value="GpA_nuclease"/>
    <property type="match status" value="1"/>
</dbReference>
<reference evidence="3" key="1">
    <citation type="submission" date="2021-03" db="EMBL/GenBank/DDBJ databases">
        <title>Genome sequencing and assembly of Tianweitania sediminis.</title>
        <authorList>
            <person name="Chhetri G."/>
        </authorList>
    </citation>
    <scope>NUCLEOTIDE SEQUENCE</scope>
    <source>
        <strain evidence="3">Z8</strain>
    </source>
</reference>
<comment type="caution">
    <text evidence="3">The sequence shown here is derived from an EMBL/GenBank/DDBJ whole genome shotgun (WGS) entry which is preliminary data.</text>
</comment>
<dbReference type="Proteomes" id="UP000666240">
    <property type="component" value="Unassembled WGS sequence"/>
</dbReference>
<dbReference type="GO" id="GO:0004519">
    <property type="term" value="F:endonuclease activity"/>
    <property type="evidence" value="ECO:0007669"/>
    <property type="project" value="InterPro"/>
</dbReference>
<evidence type="ECO:0000313" key="3">
    <source>
        <dbReference type="EMBL" id="MBP0439908.1"/>
    </source>
</evidence>
<dbReference type="AlphaFoldDB" id="A0A8J7UJD4"/>
<dbReference type="Pfam" id="PF05876">
    <property type="entry name" value="GpA_ATPase"/>
    <property type="match status" value="1"/>
</dbReference>
<dbReference type="GO" id="GO:0016887">
    <property type="term" value="F:ATP hydrolysis activity"/>
    <property type="evidence" value="ECO:0007669"/>
    <property type="project" value="InterPro"/>
</dbReference>
<evidence type="ECO:0000259" key="1">
    <source>
        <dbReference type="Pfam" id="PF05876"/>
    </source>
</evidence>
<evidence type="ECO:0000259" key="2">
    <source>
        <dbReference type="Pfam" id="PF20454"/>
    </source>
</evidence>